<evidence type="ECO:0000256" key="4">
    <source>
        <dbReference type="ARBA" id="ARBA00022490"/>
    </source>
</evidence>
<name>A0AAW0H807_MYOGA</name>
<evidence type="ECO:0000256" key="6">
    <source>
        <dbReference type="ARBA" id="ARBA00023027"/>
    </source>
</evidence>
<keyword evidence="4" id="KW-0963">Cytoplasm</keyword>
<feature type="domain" description="Glyceraldehyde 3-phosphate dehydrogenase NAD(P) binding" evidence="10">
    <location>
        <begin position="27"/>
        <end position="126"/>
    </location>
</feature>
<evidence type="ECO:0000256" key="9">
    <source>
        <dbReference type="SAM" id="MobiDB-lite"/>
    </source>
</evidence>
<dbReference type="Gene3D" id="3.40.50.720">
    <property type="entry name" value="NAD(P)-binding Rossmann-like Domain"/>
    <property type="match status" value="2"/>
</dbReference>
<comment type="pathway">
    <text evidence="1">Carbohydrate degradation; glycolysis; pyruvate from D-glyceraldehyde 3-phosphate: step 1/5.</text>
</comment>
<evidence type="ECO:0000256" key="1">
    <source>
        <dbReference type="ARBA" id="ARBA00004869"/>
    </source>
</evidence>
<evidence type="ECO:0000256" key="3">
    <source>
        <dbReference type="ARBA" id="ARBA00013119"/>
    </source>
</evidence>
<sequence>MGRDSAVGGSKQSQMVPTKRKDTDEHMGRRTAFSSCKVDAVAISNPSTDLNYVVYMFLYDSTYCKMHSTVKAENRKLVINRKTIFFCQEAKRVIIYAPSADGPMSVMDVNHKRNANSLKIISIAFCPANNLALHPPTHQGHP</sequence>
<dbReference type="InterPro" id="IPR020831">
    <property type="entry name" value="GlycerAld/Erythrose_P_DH"/>
</dbReference>
<protein>
    <recommendedName>
        <fullName evidence="3">glyceraldehyde-3-phosphate dehydrogenase (phosphorylating)</fullName>
        <ecNumber evidence="3">1.2.1.12</ecNumber>
    </recommendedName>
</protein>
<dbReference type="GO" id="GO:0004365">
    <property type="term" value="F:glyceraldehyde-3-phosphate dehydrogenase (NAD+) (phosphorylating) activity"/>
    <property type="evidence" value="ECO:0007669"/>
    <property type="project" value="UniProtKB-EC"/>
</dbReference>
<keyword evidence="12" id="KW-1185">Reference proteome</keyword>
<dbReference type="EC" id="1.2.1.12" evidence="3"/>
<dbReference type="InterPro" id="IPR036291">
    <property type="entry name" value="NAD(P)-bd_dom_sf"/>
</dbReference>
<evidence type="ECO:0000256" key="5">
    <source>
        <dbReference type="ARBA" id="ARBA00023002"/>
    </source>
</evidence>
<dbReference type="PANTHER" id="PTHR10836:SF111">
    <property type="entry name" value="GLYCERALDEHYDE-3-PHOSPHATE DEHYDROGENASE"/>
    <property type="match status" value="1"/>
</dbReference>
<dbReference type="GO" id="GO:0051287">
    <property type="term" value="F:NAD binding"/>
    <property type="evidence" value="ECO:0007669"/>
    <property type="project" value="InterPro"/>
</dbReference>
<evidence type="ECO:0000256" key="8">
    <source>
        <dbReference type="ARBA" id="ARBA00047698"/>
    </source>
</evidence>
<dbReference type="EMBL" id="JBBHLL010000786">
    <property type="protein sequence ID" value="KAK7797700.1"/>
    <property type="molecule type" value="Genomic_DNA"/>
</dbReference>
<dbReference type="Pfam" id="PF00044">
    <property type="entry name" value="Gp_dh_N"/>
    <property type="match status" value="1"/>
</dbReference>
<comment type="caution">
    <text evidence="11">The sequence shown here is derived from an EMBL/GenBank/DDBJ whole genome shotgun (WGS) entry which is preliminary data.</text>
</comment>
<comment type="similarity">
    <text evidence="2">Belongs to the glyceraldehyde-3-phosphate dehydrogenase family.</text>
</comment>
<evidence type="ECO:0000256" key="7">
    <source>
        <dbReference type="ARBA" id="ARBA00023152"/>
    </source>
</evidence>
<dbReference type="SUPFAM" id="SSF51735">
    <property type="entry name" value="NAD(P)-binding Rossmann-fold domains"/>
    <property type="match status" value="1"/>
</dbReference>
<keyword evidence="6" id="KW-0520">NAD</keyword>
<evidence type="ECO:0000259" key="10">
    <source>
        <dbReference type="SMART" id="SM00846"/>
    </source>
</evidence>
<dbReference type="Proteomes" id="UP001488838">
    <property type="component" value="Unassembled WGS sequence"/>
</dbReference>
<keyword evidence="5" id="KW-0560">Oxidoreductase</keyword>
<gene>
    <name evidence="11" type="ORF">U0070_014364</name>
</gene>
<evidence type="ECO:0000313" key="11">
    <source>
        <dbReference type="EMBL" id="KAK7797700.1"/>
    </source>
</evidence>
<comment type="catalytic activity">
    <reaction evidence="8">
        <text>D-glyceraldehyde 3-phosphate + phosphate + NAD(+) = (2R)-3-phospho-glyceroyl phosphate + NADH + H(+)</text>
        <dbReference type="Rhea" id="RHEA:10300"/>
        <dbReference type="ChEBI" id="CHEBI:15378"/>
        <dbReference type="ChEBI" id="CHEBI:43474"/>
        <dbReference type="ChEBI" id="CHEBI:57540"/>
        <dbReference type="ChEBI" id="CHEBI:57604"/>
        <dbReference type="ChEBI" id="CHEBI:57945"/>
        <dbReference type="ChEBI" id="CHEBI:59776"/>
        <dbReference type="EC" id="1.2.1.12"/>
    </reaction>
</comment>
<feature type="region of interest" description="Disordered" evidence="9">
    <location>
        <begin position="1"/>
        <end position="27"/>
    </location>
</feature>
<dbReference type="GO" id="GO:0005829">
    <property type="term" value="C:cytosol"/>
    <property type="evidence" value="ECO:0007669"/>
    <property type="project" value="TreeGrafter"/>
</dbReference>
<reference evidence="11 12" key="1">
    <citation type="journal article" date="2023" name="bioRxiv">
        <title>Conserved and derived expression patterns and positive selection on dental genes reveal complex evolutionary context of ever-growing rodent molars.</title>
        <authorList>
            <person name="Calamari Z.T."/>
            <person name="Song A."/>
            <person name="Cohen E."/>
            <person name="Akter M."/>
            <person name="Roy R.D."/>
            <person name="Hallikas O."/>
            <person name="Christensen M.M."/>
            <person name="Li P."/>
            <person name="Marangoni P."/>
            <person name="Jernvall J."/>
            <person name="Klein O.D."/>
        </authorList>
    </citation>
    <scope>NUCLEOTIDE SEQUENCE [LARGE SCALE GENOMIC DNA]</scope>
    <source>
        <strain evidence="11">V071</strain>
    </source>
</reference>
<keyword evidence="7" id="KW-0324">Glycolysis</keyword>
<dbReference type="AlphaFoldDB" id="A0AAW0H807"/>
<dbReference type="GO" id="GO:0006096">
    <property type="term" value="P:glycolytic process"/>
    <property type="evidence" value="ECO:0007669"/>
    <property type="project" value="UniProtKB-KW"/>
</dbReference>
<dbReference type="SMART" id="SM00846">
    <property type="entry name" value="Gp_dh_N"/>
    <property type="match status" value="1"/>
</dbReference>
<organism evidence="11 12">
    <name type="scientific">Myodes glareolus</name>
    <name type="common">Bank vole</name>
    <name type="synonym">Clethrionomys glareolus</name>
    <dbReference type="NCBI Taxonomy" id="447135"/>
    <lineage>
        <taxon>Eukaryota</taxon>
        <taxon>Metazoa</taxon>
        <taxon>Chordata</taxon>
        <taxon>Craniata</taxon>
        <taxon>Vertebrata</taxon>
        <taxon>Euteleostomi</taxon>
        <taxon>Mammalia</taxon>
        <taxon>Eutheria</taxon>
        <taxon>Euarchontoglires</taxon>
        <taxon>Glires</taxon>
        <taxon>Rodentia</taxon>
        <taxon>Myomorpha</taxon>
        <taxon>Muroidea</taxon>
        <taxon>Cricetidae</taxon>
        <taxon>Arvicolinae</taxon>
        <taxon>Myodes</taxon>
    </lineage>
</organism>
<evidence type="ECO:0000313" key="12">
    <source>
        <dbReference type="Proteomes" id="UP001488838"/>
    </source>
</evidence>
<accession>A0AAW0H807</accession>
<dbReference type="InterPro" id="IPR020828">
    <property type="entry name" value="GlycerAld_3-P_DH_NAD(P)-bd"/>
</dbReference>
<evidence type="ECO:0000256" key="2">
    <source>
        <dbReference type="ARBA" id="ARBA00007406"/>
    </source>
</evidence>
<dbReference type="PANTHER" id="PTHR10836">
    <property type="entry name" value="GLYCERALDEHYDE 3-PHOSPHATE DEHYDROGENASE"/>
    <property type="match status" value="1"/>
</dbReference>
<proteinExistence type="inferred from homology"/>